<name>A0A413LT62_9FIRM</name>
<dbReference type="GO" id="GO:0016052">
    <property type="term" value="P:carbohydrate catabolic process"/>
    <property type="evidence" value="ECO:0007669"/>
    <property type="project" value="InterPro"/>
</dbReference>
<dbReference type="CDD" id="cd14791">
    <property type="entry name" value="GH36"/>
    <property type="match status" value="1"/>
</dbReference>
<accession>A0A413LT62</accession>
<dbReference type="Pfam" id="PF02065">
    <property type="entry name" value="Melibiase"/>
    <property type="match status" value="1"/>
</dbReference>
<proteinExistence type="predicted"/>
<evidence type="ECO:0000313" key="4">
    <source>
        <dbReference type="Proteomes" id="UP001055091"/>
    </source>
</evidence>
<keyword evidence="1" id="KW-0378">Hydrolase</keyword>
<evidence type="ECO:0000256" key="1">
    <source>
        <dbReference type="ARBA" id="ARBA00022801"/>
    </source>
</evidence>
<gene>
    <name evidence="3" type="ORF">CE91St55_16250</name>
</gene>
<dbReference type="Gene3D" id="3.20.20.70">
    <property type="entry name" value="Aldolase class I"/>
    <property type="match status" value="1"/>
</dbReference>
<dbReference type="SUPFAM" id="SSF51445">
    <property type="entry name" value="(Trans)glycosidases"/>
    <property type="match status" value="1"/>
</dbReference>
<dbReference type="GO" id="GO:0004557">
    <property type="term" value="F:alpha-galactosidase activity"/>
    <property type="evidence" value="ECO:0007669"/>
    <property type="project" value="InterPro"/>
</dbReference>
<dbReference type="InterPro" id="IPR013785">
    <property type="entry name" value="Aldolase_TIM"/>
</dbReference>
<dbReference type="PANTHER" id="PTHR43053:SF3">
    <property type="entry name" value="ALPHA-GALACTOSIDASE C-RELATED"/>
    <property type="match status" value="1"/>
</dbReference>
<sequence>MERILNYGEYEVFSEAAASCTASVMEKGEGRAVTEFCFRSDCVSEKGSAVEIRYSFPILDICGRWHPNCRADRALKADWELPAASMTAVSAPVVCFFNSESRNRHTIAASELCQEVDINAGVHEEDGRMAVKIQFVLSAQKMSEGYSFRLWESQENIPYWDTLNQVRQWWEDGMPPVMEVPEEAREPVYSFWYSWHQDINASVVEEEAARAAEMGFDTIIVDDGWQTGDNNRGYAFCGDWAPEPGKFPDFPEHIRRVHAMGIKYMLWFSVPFVGKNTGCWDRFSDKLLCYDERQRAGVLDLRYQEVREYLLAVYIKAVREWDLDGLKLDFIDEFYMREETPVWRAGMDYRDIQEALDVFMTAVRETLRREKESLLIEFRQRYIGPNMRRYGNMFRVADCPCSPVTNRVGCVDLRLLCGDSAVHSDMLMWNRGERPEEAAMQVLSCLFGVPQISVRLADIDDGMAEMLRFWLNFMRQHRTLLQMTVIRAKEPENLYPEVSVENETEEILVHYSVGRVIRPAKGKKICSCVNALHAQEQILILDPVRPVTVTVKDCRGNTVESMELNGTDNRIQDLIRLSMPACGLCELRW</sequence>
<protein>
    <submittedName>
        <fullName evidence="3">Uncharacterized protein</fullName>
    </submittedName>
</protein>
<dbReference type="RefSeq" id="WP_118041358.1">
    <property type="nucleotide sequence ID" value="NZ_BQNJ01000001.1"/>
</dbReference>
<dbReference type="EMBL" id="BQNJ01000001">
    <property type="protein sequence ID" value="GKG99643.1"/>
    <property type="molecule type" value="Genomic_DNA"/>
</dbReference>
<comment type="caution">
    <text evidence="3">The sequence shown here is derived from an EMBL/GenBank/DDBJ whole genome shotgun (WGS) entry which is preliminary data.</text>
</comment>
<dbReference type="InterPro" id="IPR017853">
    <property type="entry name" value="GH"/>
</dbReference>
<reference evidence="3" key="1">
    <citation type="submission" date="2022-01" db="EMBL/GenBank/DDBJ databases">
        <title>Novel bile acid biosynthetic pathways are enriched in the microbiome of centenarians.</title>
        <authorList>
            <person name="Sato Y."/>
            <person name="Atarashi K."/>
            <person name="Plichta R.D."/>
            <person name="Arai Y."/>
            <person name="Sasajima S."/>
            <person name="Kearney M.S."/>
            <person name="Suda W."/>
            <person name="Takeshita K."/>
            <person name="Sasaki T."/>
            <person name="Okamoto S."/>
            <person name="Skelly N.A."/>
            <person name="Okamura Y."/>
            <person name="Vlamakis H."/>
            <person name="Li Y."/>
            <person name="Tanoue T."/>
            <person name="Takei H."/>
            <person name="Nittono H."/>
            <person name="Narushima S."/>
            <person name="Irie J."/>
            <person name="Itoh H."/>
            <person name="Moriya K."/>
            <person name="Sugiura Y."/>
            <person name="Suematsu M."/>
            <person name="Moritoki N."/>
            <person name="Shibata S."/>
            <person name="Littman R.D."/>
            <person name="Fischbach A.M."/>
            <person name="Uwamino Y."/>
            <person name="Inoue T."/>
            <person name="Honda A."/>
            <person name="Hattori M."/>
            <person name="Murai T."/>
            <person name="Xavier J.R."/>
            <person name="Hirose N."/>
            <person name="Honda K."/>
        </authorList>
    </citation>
    <scope>NUCLEOTIDE SEQUENCE</scope>
    <source>
        <strain evidence="3">CE91-St55</strain>
    </source>
</reference>
<evidence type="ECO:0000256" key="2">
    <source>
        <dbReference type="ARBA" id="ARBA00023295"/>
    </source>
</evidence>
<organism evidence="3 4">
    <name type="scientific">Hungatella hathewayi</name>
    <dbReference type="NCBI Taxonomy" id="154046"/>
    <lineage>
        <taxon>Bacteria</taxon>
        <taxon>Bacillati</taxon>
        <taxon>Bacillota</taxon>
        <taxon>Clostridia</taxon>
        <taxon>Lachnospirales</taxon>
        <taxon>Lachnospiraceae</taxon>
        <taxon>Hungatella</taxon>
    </lineage>
</organism>
<dbReference type="AlphaFoldDB" id="A0A413LT62"/>
<dbReference type="PANTHER" id="PTHR43053">
    <property type="entry name" value="GLYCOSIDASE FAMILY 31"/>
    <property type="match status" value="1"/>
</dbReference>
<evidence type="ECO:0000313" key="3">
    <source>
        <dbReference type="EMBL" id="GKG99643.1"/>
    </source>
</evidence>
<dbReference type="InterPro" id="IPR002252">
    <property type="entry name" value="Glyco_hydro_36"/>
</dbReference>
<dbReference type="InterPro" id="IPR050985">
    <property type="entry name" value="Alpha-glycosidase_related"/>
</dbReference>
<dbReference type="Proteomes" id="UP001055091">
    <property type="component" value="Unassembled WGS sequence"/>
</dbReference>
<keyword evidence="2" id="KW-0326">Glycosidase</keyword>